<sequence length="77" mass="8817">MATIQNIEEQVDKVIDEVNRNYSKGLTFIIGDLTSVRVVENMSNFSFFLSRCRTKFTNTRTATYITGSGANQKFRKN</sequence>
<accession>A0A2D3NTP8</accession>
<dbReference type="AlphaFoldDB" id="A0A2D3NTP8"/>
<evidence type="ECO:0000313" key="1">
    <source>
        <dbReference type="EMBL" id="ATV58752.1"/>
    </source>
</evidence>
<dbReference type="Proteomes" id="UP000230056">
    <property type="component" value="Chromosome"/>
</dbReference>
<dbReference type="RefSeq" id="WP_100024398.1">
    <property type="nucleotide sequence ID" value="NZ_CAUTOP010000011.1"/>
</dbReference>
<gene>
    <name evidence="1" type="ORF">CTM72_02700</name>
</gene>
<reference evidence="1 2" key="1">
    <citation type="submission" date="2017-11" db="EMBL/GenBank/DDBJ databases">
        <title>Genome sequencing of Fusobacterium periodonticum KCOM 1261.</title>
        <authorList>
            <person name="Kook J.-K."/>
            <person name="Park S.-N."/>
            <person name="Lim Y.K."/>
        </authorList>
    </citation>
    <scope>NUCLEOTIDE SEQUENCE [LARGE SCALE GENOMIC DNA]</scope>
    <source>
        <strain evidence="1 2">KCOM 1261</strain>
    </source>
</reference>
<protein>
    <submittedName>
        <fullName evidence="1">Uncharacterized protein</fullName>
    </submittedName>
</protein>
<organism evidence="1 2">
    <name type="scientific">Fusobacterium pseudoperiodonticum</name>
    <dbReference type="NCBI Taxonomy" id="2663009"/>
    <lineage>
        <taxon>Bacteria</taxon>
        <taxon>Fusobacteriati</taxon>
        <taxon>Fusobacteriota</taxon>
        <taxon>Fusobacteriia</taxon>
        <taxon>Fusobacteriales</taxon>
        <taxon>Fusobacteriaceae</taxon>
        <taxon>Fusobacterium</taxon>
    </lineage>
</organism>
<evidence type="ECO:0000313" key="2">
    <source>
        <dbReference type="Proteomes" id="UP000230056"/>
    </source>
</evidence>
<name>A0A2D3NTP8_9FUSO</name>
<dbReference type="EMBL" id="CP024699">
    <property type="protein sequence ID" value="ATV58752.1"/>
    <property type="molecule type" value="Genomic_DNA"/>
</dbReference>
<proteinExistence type="predicted"/>